<dbReference type="InterPro" id="IPR019734">
    <property type="entry name" value="TPR_rpt"/>
</dbReference>
<evidence type="ECO:0000313" key="2">
    <source>
        <dbReference type="EMBL" id="KKW68786.1"/>
    </source>
</evidence>
<dbReference type="Pfam" id="PF16068">
    <property type="entry name" value="DUF4810"/>
    <property type="match status" value="1"/>
</dbReference>
<sequence>MSRSKPLLVIFALAAAVLAGCASRTPMLYGWYDYQTQLYAYLQSGNGNWQEQLAALEQMQEQLRAADQAPPPGFHAQLGLLYSRTGQMPLAREHFERERQLFPESSQFIDFVLQSIDSSTSPVENPA</sequence>
<comment type="caution">
    <text evidence="2">The sequence shown here is derived from an EMBL/GenBank/DDBJ whole genome shotgun (WGS) entry which is preliminary data.</text>
</comment>
<protein>
    <recommendedName>
        <fullName evidence="4">Lipoprotein</fullName>
    </recommendedName>
</protein>
<keyword evidence="1" id="KW-0802">TPR repeat</keyword>
<name>A0A0U1Q207_9BURK</name>
<dbReference type="Proteomes" id="UP000050580">
    <property type="component" value="Unassembled WGS sequence"/>
</dbReference>
<proteinExistence type="predicted"/>
<dbReference type="InterPro" id="IPR014508">
    <property type="entry name" value="UCP020555_TPR-like"/>
</dbReference>
<organism evidence="2 3">
    <name type="scientific">Lampropedia cohaerens</name>
    <dbReference type="NCBI Taxonomy" id="1610491"/>
    <lineage>
        <taxon>Bacteria</taxon>
        <taxon>Pseudomonadati</taxon>
        <taxon>Pseudomonadota</taxon>
        <taxon>Betaproteobacteria</taxon>
        <taxon>Burkholderiales</taxon>
        <taxon>Comamonadaceae</taxon>
        <taxon>Lampropedia</taxon>
    </lineage>
</organism>
<evidence type="ECO:0000313" key="3">
    <source>
        <dbReference type="Proteomes" id="UP000050580"/>
    </source>
</evidence>
<dbReference type="Gene3D" id="1.25.40.10">
    <property type="entry name" value="Tetratricopeptide repeat domain"/>
    <property type="match status" value="1"/>
</dbReference>
<dbReference type="PIRSF" id="PIRSF020555">
    <property type="entry name" value="UCP020555"/>
    <property type="match status" value="1"/>
</dbReference>
<dbReference type="AlphaFoldDB" id="A0A0U1Q207"/>
<feature type="repeat" description="TPR" evidence="1">
    <location>
        <begin position="72"/>
        <end position="105"/>
    </location>
</feature>
<gene>
    <name evidence="2" type="ORF">AAV94_03285</name>
</gene>
<keyword evidence="3" id="KW-1185">Reference proteome</keyword>
<dbReference type="PROSITE" id="PS51257">
    <property type="entry name" value="PROKAR_LIPOPROTEIN"/>
    <property type="match status" value="1"/>
</dbReference>
<dbReference type="RefSeq" id="WP_046740905.1">
    <property type="nucleotide sequence ID" value="NZ_LBNQ01000013.1"/>
</dbReference>
<evidence type="ECO:0000256" key="1">
    <source>
        <dbReference type="PROSITE-ProRule" id="PRU00339"/>
    </source>
</evidence>
<dbReference type="STRING" id="1610491.AAV94_03285"/>
<dbReference type="InterPro" id="IPR011990">
    <property type="entry name" value="TPR-like_helical_dom_sf"/>
</dbReference>
<accession>A0A0U1Q207</accession>
<evidence type="ECO:0008006" key="4">
    <source>
        <dbReference type="Google" id="ProtNLM"/>
    </source>
</evidence>
<reference evidence="2 3" key="1">
    <citation type="submission" date="2015-05" db="EMBL/GenBank/DDBJ databases">
        <title>Draft genome sequence of Lampropedia sp. CT6, isolated from the microbial mat of a hot water spring, located at Manikaran, India.</title>
        <authorList>
            <person name="Tripathi C."/>
            <person name="Rani P."/>
            <person name="Mahato N.K."/>
            <person name="Lal R."/>
        </authorList>
    </citation>
    <scope>NUCLEOTIDE SEQUENCE [LARGE SCALE GENOMIC DNA]</scope>
    <source>
        <strain evidence="2 3">CT6</strain>
    </source>
</reference>
<dbReference type="EMBL" id="LBNQ01000013">
    <property type="protein sequence ID" value="KKW68786.1"/>
    <property type="molecule type" value="Genomic_DNA"/>
</dbReference>
<dbReference type="PROSITE" id="PS50005">
    <property type="entry name" value="TPR"/>
    <property type="match status" value="1"/>
</dbReference>